<dbReference type="EMBL" id="BGPR01018129">
    <property type="protein sequence ID" value="GBN78329.1"/>
    <property type="molecule type" value="Genomic_DNA"/>
</dbReference>
<gene>
    <name evidence="1" type="ORF">AVEN_155178_1</name>
    <name evidence="2" type="ORF">AVEN_159830_1</name>
</gene>
<organism evidence="1 3">
    <name type="scientific">Araneus ventricosus</name>
    <name type="common">Orbweaver spider</name>
    <name type="synonym">Epeira ventricosa</name>
    <dbReference type="NCBI Taxonomy" id="182803"/>
    <lineage>
        <taxon>Eukaryota</taxon>
        <taxon>Metazoa</taxon>
        <taxon>Ecdysozoa</taxon>
        <taxon>Arthropoda</taxon>
        <taxon>Chelicerata</taxon>
        <taxon>Arachnida</taxon>
        <taxon>Araneae</taxon>
        <taxon>Araneomorphae</taxon>
        <taxon>Entelegynae</taxon>
        <taxon>Araneoidea</taxon>
        <taxon>Araneidae</taxon>
        <taxon>Araneus</taxon>
    </lineage>
</organism>
<evidence type="ECO:0000313" key="1">
    <source>
        <dbReference type="EMBL" id="GBN78329.1"/>
    </source>
</evidence>
<evidence type="ECO:0000313" key="3">
    <source>
        <dbReference type="Proteomes" id="UP000499080"/>
    </source>
</evidence>
<name>A0A4Y2RSU4_ARAVE</name>
<dbReference type="EMBL" id="BGPR01018130">
    <property type="protein sequence ID" value="GBN78331.1"/>
    <property type="molecule type" value="Genomic_DNA"/>
</dbReference>
<dbReference type="AlphaFoldDB" id="A0A4Y2RSU4"/>
<evidence type="ECO:0000313" key="2">
    <source>
        <dbReference type="EMBL" id="GBN78331.1"/>
    </source>
</evidence>
<dbReference type="Proteomes" id="UP000499080">
    <property type="component" value="Unassembled WGS sequence"/>
</dbReference>
<accession>A0A4Y2RSU4</accession>
<protein>
    <submittedName>
        <fullName evidence="1">Uncharacterized protein</fullName>
    </submittedName>
</protein>
<sequence>MADKARWLFILMSTDECQQLCGIAIGTQGDKEAPDTSFRGAMESKHNCIYVIYEAKSQIAQILLCKPASLQQVRHDKSARLKQVIVNDEVTTRRTCSKLVESSSLPTIVKTEYKHKPQIRTSDNPLPKPVALATQPAGPQWTLCTVWVREYKKTAVEE</sequence>
<proteinExistence type="predicted"/>
<comment type="caution">
    <text evidence="1">The sequence shown here is derived from an EMBL/GenBank/DDBJ whole genome shotgun (WGS) entry which is preliminary data.</text>
</comment>
<reference evidence="1 3" key="1">
    <citation type="journal article" date="2019" name="Sci. Rep.">
        <title>Orb-weaving spider Araneus ventricosus genome elucidates the spidroin gene catalogue.</title>
        <authorList>
            <person name="Kono N."/>
            <person name="Nakamura H."/>
            <person name="Ohtoshi R."/>
            <person name="Moran D.A.P."/>
            <person name="Shinohara A."/>
            <person name="Yoshida Y."/>
            <person name="Fujiwara M."/>
            <person name="Mori M."/>
            <person name="Tomita M."/>
            <person name="Arakawa K."/>
        </authorList>
    </citation>
    <scope>NUCLEOTIDE SEQUENCE [LARGE SCALE GENOMIC DNA]</scope>
</reference>
<keyword evidence="3" id="KW-1185">Reference proteome</keyword>